<dbReference type="InterPro" id="IPR036259">
    <property type="entry name" value="MFS_trans_sf"/>
</dbReference>
<dbReference type="SUPFAM" id="SSF103473">
    <property type="entry name" value="MFS general substrate transporter"/>
    <property type="match status" value="1"/>
</dbReference>
<accession>A0A840IQ49</accession>
<evidence type="ECO:0000313" key="3">
    <source>
        <dbReference type="Proteomes" id="UP000581769"/>
    </source>
</evidence>
<name>A0A840IQ49_9PSEU</name>
<keyword evidence="1" id="KW-0812">Transmembrane</keyword>
<feature type="transmembrane region" description="Helical" evidence="1">
    <location>
        <begin position="91"/>
        <end position="112"/>
    </location>
</feature>
<keyword evidence="1" id="KW-1133">Transmembrane helix</keyword>
<sequence length="130" mass="12454">MLVCAVVIAVAGGAAQVLAVVAFGESFAAAGVTLFVVLAGIGMIFPATMSLGQTIGGAVPGAASALMGGLQFACGAVASPLVGVFGEGSSLPMAVIMLSALVLAGLALVVLVRHAEGHREVAPALAAEAP</sequence>
<evidence type="ECO:0000313" key="2">
    <source>
        <dbReference type="EMBL" id="MBB4683575.1"/>
    </source>
</evidence>
<protein>
    <submittedName>
        <fullName evidence="2">DHA1 family bicyclomycin/chloramphenicol resistance-like MFS transporter</fullName>
    </submittedName>
</protein>
<dbReference type="EMBL" id="JACHMG010000001">
    <property type="protein sequence ID" value="MBB4683575.1"/>
    <property type="molecule type" value="Genomic_DNA"/>
</dbReference>
<dbReference type="RefSeq" id="WP_221457572.1">
    <property type="nucleotide sequence ID" value="NZ_JACHMG010000001.1"/>
</dbReference>
<dbReference type="Gene3D" id="1.20.1720.10">
    <property type="entry name" value="Multidrug resistance protein D"/>
    <property type="match status" value="1"/>
</dbReference>
<proteinExistence type="predicted"/>
<keyword evidence="1" id="KW-0472">Membrane</keyword>
<comment type="caution">
    <text evidence="2">The sequence shown here is derived from an EMBL/GenBank/DDBJ whole genome shotgun (WGS) entry which is preliminary data.</text>
</comment>
<feature type="transmembrane region" description="Helical" evidence="1">
    <location>
        <begin position="63"/>
        <end position="85"/>
    </location>
</feature>
<evidence type="ECO:0000256" key="1">
    <source>
        <dbReference type="SAM" id="Phobius"/>
    </source>
</evidence>
<gene>
    <name evidence="2" type="ORF">BJY18_001060</name>
</gene>
<organism evidence="2 3">
    <name type="scientific">Amycolatopsis jiangsuensis</name>
    <dbReference type="NCBI Taxonomy" id="1181879"/>
    <lineage>
        <taxon>Bacteria</taxon>
        <taxon>Bacillati</taxon>
        <taxon>Actinomycetota</taxon>
        <taxon>Actinomycetes</taxon>
        <taxon>Pseudonocardiales</taxon>
        <taxon>Pseudonocardiaceae</taxon>
        <taxon>Amycolatopsis</taxon>
    </lineage>
</organism>
<feature type="transmembrane region" description="Helical" evidence="1">
    <location>
        <begin position="29"/>
        <end position="51"/>
    </location>
</feature>
<keyword evidence="3" id="KW-1185">Reference proteome</keyword>
<dbReference type="Proteomes" id="UP000581769">
    <property type="component" value="Unassembled WGS sequence"/>
</dbReference>
<dbReference type="AlphaFoldDB" id="A0A840IQ49"/>
<reference evidence="2 3" key="1">
    <citation type="submission" date="2020-08" db="EMBL/GenBank/DDBJ databases">
        <title>Sequencing the genomes of 1000 actinobacteria strains.</title>
        <authorList>
            <person name="Klenk H.-P."/>
        </authorList>
    </citation>
    <scope>NUCLEOTIDE SEQUENCE [LARGE SCALE GENOMIC DNA]</scope>
    <source>
        <strain evidence="2 3">DSM 45859</strain>
    </source>
</reference>